<gene>
    <name evidence="1" type="ORF">NCTC12227_02056</name>
</gene>
<dbReference type="Proteomes" id="UP000268229">
    <property type="component" value="Chromosome"/>
</dbReference>
<dbReference type="AlphaFoldDB" id="A0A448UEC3"/>
<evidence type="ECO:0000313" key="2">
    <source>
        <dbReference type="Proteomes" id="UP000268229"/>
    </source>
</evidence>
<accession>A0A448UEC3</accession>
<keyword evidence="2" id="KW-1185">Reference proteome</keyword>
<reference evidence="1 2" key="1">
    <citation type="submission" date="2018-12" db="EMBL/GenBank/DDBJ databases">
        <authorList>
            <consortium name="Pathogen Informatics"/>
        </authorList>
    </citation>
    <scope>NUCLEOTIDE SEQUENCE [LARGE SCALE GENOMIC DNA]</scope>
    <source>
        <strain evidence="1 2">NCTC12227</strain>
    </source>
</reference>
<protein>
    <submittedName>
        <fullName evidence="1">Uncharacterized protein</fullName>
    </submittedName>
</protein>
<sequence length="109" mass="12513">MMNIVNRLPVPVYPIDRDRADYAVSKNKLRDYFVRNPEMFRLAMDVARTEQAVKMAAHACGLWFSRWENPESGKAVIVVASKEVMPFRKMFQQALQSEAVQAALKRHSG</sequence>
<name>A0A448UEC3_9NEIS</name>
<organism evidence="1 2">
    <name type="scientific">Neisseria animaloris</name>
    <dbReference type="NCBI Taxonomy" id="326522"/>
    <lineage>
        <taxon>Bacteria</taxon>
        <taxon>Pseudomonadati</taxon>
        <taxon>Pseudomonadota</taxon>
        <taxon>Betaproteobacteria</taxon>
        <taxon>Neisseriales</taxon>
        <taxon>Neisseriaceae</taxon>
        <taxon>Neisseria</taxon>
    </lineage>
</organism>
<proteinExistence type="predicted"/>
<evidence type="ECO:0000313" key="1">
    <source>
        <dbReference type="EMBL" id="VEJ22269.1"/>
    </source>
</evidence>
<dbReference type="EMBL" id="LR134516">
    <property type="protein sequence ID" value="VEJ22269.1"/>
    <property type="molecule type" value="Genomic_DNA"/>
</dbReference>
<dbReference type="OrthoDB" id="8602213at2"/>
<dbReference type="RefSeq" id="WP_107878414.1">
    <property type="nucleotide sequence ID" value="NZ_JBGNXI010000002.1"/>
</dbReference>
<dbReference type="KEGG" id="nani:NCTC12227_02056"/>